<evidence type="ECO:0000259" key="11">
    <source>
        <dbReference type="Pfam" id="PF01636"/>
    </source>
</evidence>
<evidence type="ECO:0000256" key="8">
    <source>
        <dbReference type="ARBA" id="ARBA00038873"/>
    </source>
</evidence>
<organism evidence="12 13">
    <name type="scientific">Pleuronectes platessa</name>
    <name type="common">European plaice</name>
    <dbReference type="NCBI Taxonomy" id="8262"/>
    <lineage>
        <taxon>Eukaryota</taxon>
        <taxon>Metazoa</taxon>
        <taxon>Chordata</taxon>
        <taxon>Craniata</taxon>
        <taxon>Vertebrata</taxon>
        <taxon>Euteleostomi</taxon>
        <taxon>Actinopterygii</taxon>
        <taxon>Neopterygii</taxon>
        <taxon>Teleostei</taxon>
        <taxon>Neoteleostei</taxon>
        <taxon>Acanthomorphata</taxon>
        <taxon>Carangaria</taxon>
        <taxon>Pleuronectiformes</taxon>
        <taxon>Pleuronectoidei</taxon>
        <taxon>Pleuronectidae</taxon>
        <taxon>Pleuronectes</taxon>
    </lineage>
</organism>
<dbReference type="EC" id="2.7.1.81" evidence="8"/>
<feature type="compositionally biased region" description="Polar residues" evidence="10">
    <location>
        <begin position="1"/>
        <end position="21"/>
    </location>
</feature>
<feature type="domain" description="Aminoglycoside phosphotransferase" evidence="11">
    <location>
        <begin position="46"/>
        <end position="286"/>
    </location>
</feature>
<dbReference type="FunFam" id="3.30.200.20:FF:000549">
    <property type="entry name" value="hydroxylysine kinase"/>
    <property type="match status" value="1"/>
</dbReference>
<reference evidence="12" key="1">
    <citation type="submission" date="2020-03" db="EMBL/GenBank/DDBJ databases">
        <authorList>
            <person name="Weist P."/>
        </authorList>
    </citation>
    <scope>NUCLEOTIDE SEQUENCE</scope>
</reference>
<name>A0A9N7YAL8_PLEPL</name>
<dbReference type="GO" id="GO:0047992">
    <property type="term" value="F:hydroxylysine kinase activity"/>
    <property type="evidence" value="ECO:0007669"/>
    <property type="project" value="UniProtKB-EC"/>
</dbReference>
<evidence type="ECO:0000313" key="13">
    <source>
        <dbReference type="Proteomes" id="UP001153269"/>
    </source>
</evidence>
<dbReference type="EMBL" id="CADEAL010000733">
    <property type="protein sequence ID" value="CAB1424470.1"/>
    <property type="molecule type" value="Genomic_DNA"/>
</dbReference>
<dbReference type="SUPFAM" id="SSF56112">
    <property type="entry name" value="Protein kinase-like (PK-like)"/>
    <property type="match status" value="1"/>
</dbReference>
<gene>
    <name evidence="12" type="ORF">PLEPLA_LOCUS12395</name>
</gene>
<protein>
    <recommendedName>
        <fullName evidence="9">Hydroxylysine kinase</fullName>
        <ecNumber evidence="8">2.7.1.81</ecNumber>
    </recommendedName>
</protein>
<dbReference type="PANTHER" id="PTHR21064">
    <property type="entry name" value="AMINOGLYCOSIDE PHOSPHOTRANSFERASE DOMAIN-CONTAINING PROTEIN-RELATED"/>
    <property type="match status" value="1"/>
</dbReference>
<comment type="catalytic activity">
    <reaction evidence="6">
        <text>(5R)-5-hydroxy-L-lysine + GTP = (5R)-5-phosphooxy-L-lysine + GDP + H(+)</text>
        <dbReference type="Rhea" id="RHEA:19049"/>
        <dbReference type="ChEBI" id="CHEBI:15378"/>
        <dbReference type="ChEBI" id="CHEBI:37565"/>
        <dbReference type="ChEBI" id="CHEBI:57882"/>
        <dbReference type="ChEBI" id="CHEBI:58189"/>
        <dbReference type="ChEBI" id="CHEBI:58357"/>
        <dbReference type="EC" id="2.7.1.81"/>
    </reaction>
</comment>
<evidence type="ECO:0000256" key="5">
    <source>
        <dbReference type="ARBA" id="ARBA00022777"/>
    </source>
</evidence>
<comment type="caution">
    <text evidence="12">The sequence shown here is derived from an EMBL/GenBank/DDBJ whole genome shotgun (WGS) entry which is preliminary data.</text>
</comment>
<feature type="region of interest" description="Disordered" evidence="10">
    <location>
        <begin position="1"/>
        <end position="26"/>
    </location>
</feature>
<dbReference type="InterPro" id="IPR050249">
    <property type="entry name" value="Pseudomonas-type_ThrB"/>
</dbReference>
<keyword evidence="5" id="KW-0418">Kinase</keyword>
<evidence type="ECO:0000256" key="10">
    <source>
        <dbReference type="SAM" id="MobiDB-lite"/>
    </source>
</evidence>
<evidence type="ECO:0000256" key="1">
    <source>
        <dbReference type="ARBA" id="ARBA00004496"/>
    </source>
</evidence>
<dbReference type="PANTHER" id="PTHR21064:SF1">
    <property type="entry name" value="HYDROXYLYSINE KINASE"/>
    <property type="match status" value="1"/>
</dbReference>
<evidence type="ECO:0000256" key="9">
    <source>
        <dbReference type="ARBA" id="ARBA00040505"/>
    </source>
</evidence>
<comment type="subcellular location">
    <subcellularLocation>
        <location evidence="1">Cytoplasm</location>
    </subcellularLocation>
</comment>
<dbReference type="InterPro" id="IPR011009">
    <property type="entry name" value="Kinase-like_dom_sf"/>
</dbReference>
<dbReference type="FunFam" id="3.90.1200.10:FF:000007">
    <property type="entry name" value="hydroxylysine kinase isoform X1"/>
    <property type="match status" value="1"/>
</dbReference>
<dbReference type="Proteomes" id="UP001153269">
    <property type="component" value="Unassembled WGS sequence"/>
</dbReference>
<evidence type="ECO:0000256" key="3">
    <source>
        <dbReference type="ARBA" id="ARBA00022490"/>
    </source>
</evidence>
<dbReference type="Pfam" id="PF01636">
    <property type="entry name" value="APH"/>
    <property type="match status" value="1"/>
</dbReference>
<dbReference type="Gene3D" id="3.30.200.20">
    <property type="entry name" value="Phosphorylase Kinase, domain 1"/>
    <property type="match status" value="1"/>
</dbReference>
<accession>A0A9N7YAL8</accession>
<evidence type="ECO:0000313" key="12">
    <source>
        <dbReference type="EMBL" id="CAB1424470.1"/>
    </source>
</evidence>
<comment type="function">
    <text evidence="7">Catalyzes the GTP-dependent phosphorylation of 5-hydroxy-L-lysine.</text>
</comment>
<keyword evidence="13" id="KW-1185">Reference proteome</keyword>
<dbReference type="GO" id="GO:0005737">
    <property type="term" value="C:cytoplasm"/>
    <property type="evidence" value="ECO:0007669"/>
    <property type="project" value="UniProtKB-SubCell"/>
</dbReference>
<keyword evidence="3" id="KW-0963">Cytoplasm</keyword>
<evidence type="ECO:0000256" key="4">
    <source>
        <dbReference type="ARBA" id="ARBA00022679"/>
    </source>
</evidence>
<comment type="similarity">
    <text evidence="2">Belongs to the aminoglycoside phosphotransferase family.</text>
</comment>
<evidence type="ECO:0000256" key="7">
    <source>
        <dbReference type="ARBA" id="ARBA00037368"/>
    </source>
</evidence>
<evidence type="ECO:0000256" key="6">
    <source>
        <dbReference type="ARBA" id="ARBA00036820"/>
    </source>
</evidence>
<sequence>MPNSNPAAINTSSCSTMSGQHSKPCLSEPQASELVQRLFSLTPSVVRPLPSYDDQNFYMATAEGGEYVLKVMNSEDSKNPNMIEVQTYAMSFLQQNGIPAQTALPTAPGKLMSLEEIDFGNGCQRFMVRLLTYLPGTTVSKLHLTPQLLYEIGSTAARMDKILKEMTHPHLNVLQREGFKWSLSNVPLLEGYLYVLDGDPLQEVVKSVIQQYQTSVVGKYPDFRKCINHGDFNDLNVLMQPDETDCYRISGILDFGDLHSGYYIHELAIAIMYMMIEHPNPIEVGGPVLAGWESVLPLNEAEKECLYVLVLCRFCQSLLFARYSVTLQPENEEYLMITSRKGVRILCELLELGKKQAEKAWFQSAAQFAHKK</sequence>
<proteinExistence type="inferred from homology"/>
<keyword evidence="4" id="KW-0808">Transferase</keyword>
<dbReference type="InterPro" id="IPR002575">
    <property type="entry name" value="Aminoglycoside_PTrfase"/>
</dbReference>
<evidence type="ECO:0000256" key="2">
    <source>
        <dbReference type="ARBA" id="ARBA00006219"/>
    </source>
</evidence>
<dbReference type="Gene3D" id="3.90.1200.10">
    <property type="match status" value="1"/>
</dbReference>
<dbReference type="AlphaFoldDB" id="A0A9N7YAL8"/>